<dbReference type="AlphaFoldDB" id="A0A4C1Y236"/>
<keyword evidence="2" id="KW-1185">Reference proteome</keyword>
<evidence type="ECO:0000313" key="2">
    <source>
        <dbReference type="Proteomes" id="UP000299102"/>
    </source>
</evidence>
<sequence length="170" mass="18526">MKCEVTRVCLPYVMKAGTGGSSDCECRRQHYLGHLELGSSTGQLDRCNTTLTEYRCEVTASTAFRSVNESSGVPLPSITHNLPTSSSSLLLQLIPSSIGYYIHTQKEGNALMAPSESRVSIGDSTTNALVVGMFDEAATFLAETFSLMTGSILTTYITQRSIDRWIDRRG</sequence>
<gene>
    <name evidence="1" type="ORF">EVAR_48810_1</name>
</gene>
<comment type="caution">
    <text evidence="1">The sequence shown here is derived from an EMBL/GenBank/DDBJ whole genome shotgun (WGS) entry which is preliminary data.</text>
</comment>
<organism evidence="1 2">
    <name type="scientific">Eumeta variegata</name>
    <name type="common">Bagworm moth</name>
    <name type="synonym">Eumeta japonica</name>
    <dbReference type="NCBI Taxonomy" id="151549"/>
    <lineage>
        <taxon>Eukaryota</taxon>
        <taxon>Metazoa</taxon>
        <taxon>Ecdysozoa</taxon>
        <taxon>Arthropoda</taxon>
        <taxon>Hexapoda</taxon>
        <taxon>Insecta</taxon>
        <taxon>Pterygota</taxon>
        <taxon>Neoptera</taxon>
        <taxon>Endopterygota</taxon>
        <taxon>Lepidoptera</taxon>
        <taxon>Glossata</taxon>
        <taxon>Ditrysia</taxon>
        <taxon>Tineoidea</taxon>
        <taxon>Psychidae</taxon>
        <taxon>Oiketicinae</taxon>
        <taxon>Eumeta</taxon>
    </lineage>
</organism>
<name>A0A4C1Y236_EUMVA</name>
<dbReference type="Proteomes" id="UP000299102">
    <property type="component" value="Unassembled WGS sequence"/>
</dbReference>
<evidence type="ECO:0000313" key="1">
    <source>
        <dbReference type="EMBL" id="GBP69453.1"/>
    </source>
</evidence>
<reference evidence="1 2" key="1">
    <citation type="journal article" date="2019" name="Commun. Biol.">
        <title>The bagworm genome reveals a unique fibroin gene that provides high tensile strength.</title>
        <authorList>
            <person name="Kono N."/>
            <person name="Nakamura H."/>
            <person name="Ohtoshi R."/>
            <person name="Tomita M."/>
            <person name="Numata K."/>
            <person name="Arakawa K."/>
        </authorList>
    </citation>
    <scope>NUCLEOTIDE SEQUENCE [LARGE SCALE GENOMIC DNA]</scope>
</reference>
<proteinExistence type="predicted"/>
<protein>
    <submittedName>
        <fullName evidence="1">Uncharacterized protein</fullName>
    </submittedName>
</protein>
<dbReference type="EMBL" id="BGZK01001041">
    <property type="protein sequence ID" value="GBP69453.1"/>
    <property type="molecule type" value="Genomic_DNA"/>
</dbReference>
<accession>A0A4C1Y236</accession>